<keyword evidence="6" id="KW-1185">Reference proteome</keyword>
<dbReference type="OrthoDB" id="796548at2"/>
<dbReference type="Gene3D" id="2.10.109.10">
    <property type="entry name" value="Umud Fragment, subunit A"/>
    <property type="match status" value="1"/>
</dbReference>
<evidence type="ECO:0000256" key="3">
    <source>
        <dbReference type="ARBA" id="ARBA00023163"/>
    </source>
</evidence>
<sequence>MITERILQLIKYKGISRRKFYIETGLSNGFLDKVKDIGASKIEDILTTYPDINPEWLLTGKGYMTAPKVYSENESTLQWIEEPGIVYTKTIKKPVPLYDAETSTGINSFLKESNSEPIDYISVPNLQNCDGAIYVNGDSMYPLLKTGDIILFKKMNNTIENVFWGEMYLISITTDDLEEFLMIKWIKKSEKGEDWIKLVSENTQHEPKDIQFKQVTGLALIKTSIRTISTY</sequence>
<dbReference type="PANTHER" id="PTHR40661:SF1">
    <property type="entry name" value="HTH CRO_C1-TYPE DOMAIN-CONTAINING PROTEIN"/>
    <property type="match status" value="1"/>
</dbReference>
<dbReference type="GO" id="GO:0003677">
    <property type="term" value="F:DNA binding"/>
    <property type="evidence" value="ECO:0007669"/>
    <property type="project" value="UniProtKB-KW"/>
</dbReference>
<keyword evidence="3" id="KW-0804">Transcription</keyword>
<feature type="domain" description="Peptidase S24/S26A/S26B/S26C" evidence="4">
    <location>
        <begin position="96"/>
        <end position="215"/>
    </location>
</feature>
<name>A0A1M7MVR8_9FLAO</name>
<gene>
    <name evidence="5" type="ORF">SAMN05444484_1157</name>
</gene>
<evidence type="ECO:0000313" key="6">
    <source>
        <dbReference type="Proteomes" id="UP000184028"/>
    </source>
</evidence>
<dbReference type="SUPFAM" id="SSF51306">
    <property type="entry name" value="LexA/Signal peptidase"/>
    <property type="match status" value="1"/>
</dbReference>
<keyword evidence="1" id="KW-0805">Transcription regulation</keyword>
<dbReference type="RefSeq" id="WP_068845859.1">
    <property type="nucleotide sequence ID" value="NZ_FRBT01000015.1"/>
</dbReference>
<organism evidence="5 6">
    <name type="scientific">Flavobacterium chilense</name>
    <dbReference type="NCBI Taxonomy" id="946677"/>
    <lineage>
        <taxon>Bacteria</taxon>
        <taxon>Pseudomonadati</taxon>
        <taxon>Bacteroidota</taxon>
        <taxon>Flavobacteriia</taxon>
        <taxon>Flavobacteriales</taxon>
        <taxon>Flavobacteriaceae</taxon>
        <taxon>Flavobacterium</taxon>
    </lineage>
</organism>
<dbReference type="InterPro" id="IPR036286">
    <property type="entry name" value="LexA/Signal_pep-like_sf"/>
</dbReference>
<dbReference type="InterPro" id="IPR015927">
    <property type="entry name" value="Peptidase_S24_S26A/B/C"/>
</dbReference>
<reference evidence="6" key="1">
    <citation type="submission" date="2016-11" db="EMBL/GenBank/DDBJ databases">
        <authorList>
            <person name="Varghese N."/>
            <person name="Submissions S."/>
        </authorList>
    </citation>
    <scope>NUCLEOTIDE SEQUENCE [LARGE SCALE GENOMIC DNA]</scope>
    <source>
        <strain evidence="6">DSM 24724</strain>
    </source>
</reference>
<evidence type="ECO:0000259" key="4">
    <source>
        <dbReference type="Pfam" id="PF00717"/>
    </source>
</evidence>
<dbReference type="EMBL" id="FRBT01000015">
    <property type="protein sequence ID" value="SHM95149.1"/>
    <property type="molecule type" value="Genomic_DNA"/>
</dbReference>
<dbReference type="PANTHER" id="PTHR40661">
    <property type="match status" value="1"/>
</dbReference>
<dbReference type="Proteomes" id="UP000184028">
    <property type="component" value="Unassembled WGS sequence"/>
</dbReference>
<proteinExistence type="predicted"/>
<dbReference type="InterPro" id="IPR039418">
    <property type="entry name" value="LexA-like"/>
</dbReference>
<accession>A0A1M7MVR8</accession>
<evidence type="ECO:0000256" key="2">
    <source>
        <dbReference type="ARBA" id="ARBA00023125"/>
    </source>
</evidence>
<dbReference type="Pfam" id="PF00717">
    <property type="entry name" value="Peptidase_S24"/>
    <property type="match status" value="1"/>
</dbReference>
<evidence type="ECO:0000256" key="1">
    <source>
        <dbReference type="ARBA" id="ARBA00023015"/>
    </source>
</evidence>
<keyword evidence="2" id="KW-0238">DNA-binding</keyword>
<evidence type="ECO:0000313" key="5">
    <source>
        <dbReference type="EMBL" id="SHM95149.1"/>
    </source>
</evidence>
<dbReference type="STRING" id="946677.SAMN05444484_1157"/>
<dbReference type="CDD" id="cd06529">
    <property type="entry name" value="S24_LexA-like"/>
    <property type="match status" value="1"/>
</dbReference>
<protein>
    <submittedName>
        <fullName evidence="5">Peptidase S24-like</fullName>
    </submittedName>
</protein>
<dbReference type="AlphaFoldDB" id="A0A1M7MVR8"/>